<feature type="region of interest" description="Disordered" evidence="1">
    <location>
        <begin position="239"/>
        <end position="397"/>
    </location>
</feature>
<evidence type="ECO:0000313" key="4">
    <source>
        <dbReference type="EMBL" id="KAA2245786.1"/>
    </source>
</evidence>
<gene>
    <name evidence="4" type="ORF">F0L74_07495</name>
</gene>
<keyword evidence="2" id="KW-0732">Signal</keyword>
<reference evidence="4 5" key="1">
    <citation type="submission" date="2019-09" db="EMBL/GenBank/DDBJ databases">
        <title>Chitinophaga ginsengihumi sp. nov., isolated from soil of ginseng rhizosphere.</title>
        <authorList>
            <person name="Lee J."/>
        </authorList>
    </citation>
    <scope>NUCLEOTIDE SEQUENCE [LARGE SCALE GENOMIC DNA]</scope>
    <source>
        <strain evidence="4 5">BN140078</strain>
    </source>
</reference>
<organism evidence="4 5">
    <name type="scientific">Chitinophaga agrisoli</name>
    <dbReference type="NCBI Taxonomy" id="2607653"/>
    <lineage>
        <taxon>Bacteria</taxon>
        <taxon>Pseudomonadati</taxon>
        <taxon>Bacteroidota</taxon>
        <taxon>Chitinophagia</taxon>
        <taxon>Chitinophagales</taxon>
        <taxon>Chitinophagaceae</taxon>
        <taxon>Chitinophaga</taxon>
    </lineage>
</organism>
<dbReference type="Pfam" id="PF14771">
    <property type="entry name" value="DUF4476"/>
    <property type="match status" value="1"/>
</dbReference>
<reference evidence="4 5" key="2">
    <citation type="submission" date="2019-09" db="EMBL/GenBank/DDBJ databases">
        <authorList>
            <person name="Jin C."/>
        </authorList>
    </citation>
    <scope>NUCLEOTIDE SEQUENCE [LARGE SCALE GENOMIC DNA]</scope>
    <source>
        <strain evidence="4 5">BN140078</strain>
    </source>
</reference>
<dbReference type="RefSeq" id="WP_149837176.1">
    <property type="nucleotide sequence ID" value="NZ_VUOC01000001.1"/>
</dbReference>
<evidence type="ECO:0000256" key="1">
    <source>
        <dbReference type="SAM" id="MobiDB-lite"/>
    </source>
</evidence>
<evidence type="ECO:0000313" key="5">
    <source>
        <dbReference type="Proteomes" id="UP000324611"/>
    </source>
</evidence>
<dbReference type="EMBL" id="VUOC01000001">
    <property type="protein sequence ID" value="KAA2245786.1"/>
    <property type="molecule type" value="Genomic_DNA"/>
</dbReference>
<feature type="compositionally biased region" description="Low complexity" evidence="1">
    <location>
        <begin position="287"/>
        <end position="327"/>
    </location>
</feature>
<comment type="caution">
    <text evidence="4">The sequence shown here is derived from an EMBL/GenBank/DDBJ whole genome shotgun (WGS) entry which is preliminary data.</text>
</comment>
<evidence type="ECO:0000259" key="3">
    <source>
        <dbReference type="Pfam" id="PF14771"/>
    </source>
</evidence>
<feature type="signal peptide" evidence="2">
    <location>
        <begin position="1"/>
        <end position="23"/>
    </location>
</feature>
<accession>A0A5B2W5E3</accession>
<name>A0A5B2W5E3_9BACT</name>
<feature type="chain" id="PRO_5022680612" evidence="2">
    <location>
        <begin position="24"/>
        <end position="560"/>
    </location>
</feature>
<feature type="compositionally biased region" description="Low complexity" evidence="1">
    <location>
        <begin position="347"/>
        <end position="356"/>
    </location>
</feature>
<feature type="region of interest" description="Disordered" evidence="1">
    <location>
        <begin position="119"/>
        <end position="146"/>
    </location>
</feature>
<sequence>MIQYFKRWGYVLAFLLIAGKLAAQETEPQYYIYIQNEKPQPFYVKYKDKVLSSSDRGYIILSELPAGSTSLVVGFPRNEAPEQPFTVRLGKADQGFLLKQTAEQHYALYNLQTYSVTKTSTPEKEDVQPPADPAVGNAAPSGDTEVVATTPAPAADAPVAETQAPDTAGQAMMAAMRRDLDTALAGKAEITSASKQPIKKQPSKFAEALDKVVSDDRPDDIQLEEPAAPPAAGVATAAAGAVTDIAPEGKKPRRKRGKDRAPLTPEEQALLKDVMAQEQQAGQADSAVVVAAAPVTETPAPVTETPAPATETPAPATEAPAVKDTTAPAPPAETQPAVDSAVATIQPADTTPATEPAAEEAPKAKKPKRKKSSDPEFIEFSTDGTQPKAAAPPAEVAAAPVEAATDVAAATDIAPEKASKKKKRKLADVVDGEEHPNNIVTDSVDYSAPVRKEKASALKMINSDCQNVMDDAAFRKLLRKVVAAKDDEGIIESFSRNTRGYCLETAQIRRLAQLLTTDETRYKLLDMAYPKAADSENYAGLSELLSDSYYQGRFKAMLHK</sequence>
<dbReference type="AlphaFoldDB" id="A0A5B2W5E3"/>
<protein>
    <submittedName>
        <fullName evidence="4">DUF4476 domain-containing protein</fullName>
    </submittedName>
</protein>
<dbReference type="Proteomes" id="UP000324611">
    <property type="component" value="Unassembled WGS sequence"/>
</dbReference>
<feature type="domain" description="DUF4476" evidence="3">
    <location>
        <begin position="485"/>
        <end position="557"/>
    </location>
</feature>
<evidence type="ECO:0000256" key="2">
    <source>
        <dbReference type="SAM" id="SignalP"/>
    </source>
</evidence>
<keyword evidence="5" id="KW-1185">Reference proteome</keyword>
<dbReference type="InterPro" id="IPR028011">
    <property type="entry name" value="DUF4476"/>
</dbReference>
<proteinExistence type="predicted"/>